<dbReference type="PRINTS" id="PR01782">
    <property type="entry name" value="MCEVIRFACTOR"/>
</dbReference>
<evidence type="ECO:0000259" key="2">
    <source>
        <dbReference type="Pfam" id="PF02470"/>
    </source>
</evidence>
<dbReference type="Pfam" id="PF11887">
    <property type="entry name" value="Mce4_CUP1"/>
    <property type="match status" value="1"/>
</dbReference>
<feature type="compositionally biased region" description="Basic residues" evidence="1">
    <location>
        <begin position="462"/>
        <end position="471"/>
    </location>
</feature>
<dbReference type="NCBIfam" id="TIGR00996">
    <property type="entry name" value="Mtu_fam_mce"/>
    <property type="match status" value="1"/>
</dbReference>
<dbReference type="PANTHER" id="PTHR33371:SF18">
    <property type="entry name" value="MCE-FAMILY PROTEIN MCE3C"/>
    <property type="match status" value="1"/>
</dbReference>
<dbReference type="InterPro" id="IPR005693">
    <property type="entry name" value="Mce"/>
</dbReference>
<feature type="domain" description="Mammalian cell entry C-terminal" evidence="3">
    <location>
        <begin position="122"/>
        <end position="289"/>
    </location>
</feature>
<gene>
    <name evidence="4" type="ORF">BN1232_05886</name>
</gene>
<dbReference type="Pfam" id="PF02470">
    <property type="entry name" value="MlaD"/>
    <property type="match status" value="1"/>
</dbReference>
<evidence type="ECO:0000256" key="1">
    <source>
        <dbReference type="SAM" id="MobiDB-lite"/>
    </source>
</evidence>
<reference evidence="4 5" key="1">
    <citation type="submission" date="2015-03" db="EMBL/GenBank/DDBJ databases">
        <authorList>
            <person name="Urmite Genomes"/>
        </authorList>
    </citation>
    <scope>NUCLEOTIDE SEQUENCE [LARGE SCALE GENOMIC DNA]</scope>
    <source>
        <strain evidence="4 5">CSUR P1491</strain>
    </source>
</reference>
<proteinExistence type="predicted"/>
<organism evidence="4 5">
    <name type="scientific">Mycobacterium lentiflavum</name>
    <dbReference type="NCBI Taxonomy" id="141349"/>
    <lineage>
        <taxon>Bacteria</taxon>
        <taxon>Bacillati</taxon>
        <taxon>Actinomycetota</taxon>
        <taxon>Actinomycetes</taxon>
        <taxon>Mycobacteriales</taxon>
        <taxon>Mycobacteriaceae</taxon>
        <taxon>Mycobacterium</taxon>
        <taxon>Mycobacterium simiae complex</taxon>
    </lineage>
</organism>
<evidence type="ECO:0000313" key="4">
    <source>
        <dbReference type="EMBL" id="CQD23835.1"/>
    </source>
</evidence>
<evidence type="ECO:0000259" key="3">
    <source>
        <dbReference type="Pfam" id="PF11887"/>
    </source>
</evidence>
<evidence type="ECO:0000313" key="5">
    <source>
        <dbReference type="Proteomes" id="UP000199251"/>
    </source>
</evidence>
<dbReference type="STRING" id="141349.BN1232_05886"/>
<dbReference type="AlphaFoldDB" id="A0A0E4CR28"/>
<dbReference type="InterPro" id="IPR052336">
    <property type="entry name" value="MlaD_Phospholipid_Transporter"/>
</dbReference>
<dbReference type="PANTHER" id="PTHR33371">
    <property type="entry name" value="INTERMEMBRANE PHOSPHOLIPID TRANSPORT SYSTEM BINDING PROTEIN MLAD-RELATED"/>
    <property type="match status" value="1"/>
</dbReference>
<feature type="compositionally biased region" description="Basic residues" evidence="1">
    <location>
        <begin position="410"/>
        <end position="440"/>
    </location>
</feature>
<feature type="region of interest" description="Disordered" evidence="1">
    <location>
        <begin position="406"/>
        <end position="504"/>
    </location>
</feature>
<feature type="compositionally biased region" description="Basic residues" evidence="1">
    <location>
        <begin position="487"/>
        <end position="504"/>
    </location>
</feature>
<sequence length="504" mass="54176">MKSFSERNPVVIGAVGVVAVAGLVLAALQQQNLPFLHQGTTYSAYFADAGGLSSSATVEVSGLAVGKVSSIDLDGPRVLVTFKIDKNVRLGDRTAAAIKIKSLLGSKIIDLTPAGTAPLNGAIPLERTTSPYQLGDTLGDLATTVSGLNTDQLSESLATLAHTFSDTPPQLKTAVEGIARFSQTLNTRDAQLRNLLANASKATTVLARRTDQIVGLVKDTNALLAALRSQSSALDQIWANLSAVSHQLKGFIAENRQQLRPALDKLNGALAIVDTRKERIQQSIKLLNTYALTLGETFSSGPFFKAYIWNLLPPGQWAQGTEAAFAELGLDPATLLPSQLTGPQVGQPATPALPLPYPRTGQGGEPRLSIPDAITGNPGDQPCGLPGLPLPGPGCFPYRPPPPAPPPPCCRRRDRVPHQSPHPRRSTCRRRARCPRRSRERSHDQAAQPAGRPGRHLGAGAPRRRVHRRVQRRADHPDNGGRLLRQQQRRISRRRRTHPRRGGG</sequence>
<accession>A0A0E4CR28</accession>
<dbReference type="Proteomes" id="UP000199251">
    <property type="component" value="Unassembled WGS sequence"/>
</dbReference>
<protein>
    <submittedName>
        <fullName evidence="4">Virulence factor Mce</fullName>
    </submittedName>
</protein>
<dbReference type="InterPro" id="IPR003399">
    <property type="entry name" value="Mce/MlaD"/>
</dbReference>
<dbReference type="InterPro" id="IPR024516">
    <property type="entry name" value="Mce_C"/>
</dbReference>
<name>A0A0E4CR28_MYCLN</name>
<feature type="domain" description="Mce/MlaD" evidence="2">
    <location>
        <begin position="39"/>
        <end position="113"/>
    </location>
</feature>
<feature type="region of interest" description="Disordered" evidence="1">
    <location>
        <begin position="341"/>
        <end position="388"/>
    </location>
</feature>
<dbReference type="GO" id="GO:0005576">
    <property type="term" value="C:extracellular region"/>
    <property type="evidence" value="ECO:0007669"/>
    <property type="project" value="TreeGrafter"/>
</dbReference>
<dbReference type="EMBL" id="CTEE01000002">
    <property type="protein sequence ID" value="CQD23835.1"/>
    <property type="molecule type" value="Genomic_DNA"/>
</dbReference>